<dbReference type="Proteomes" id="UP000791080">
    <property type="component" value="Unassembled WGS sequence"/>
</dbReference>
<evidence type="ECO:0000313" key="4">
    <source>
        <dbReference type="Proteomes" id="UP000791080"/>
    </source>
</evidence>
<dbReference type="SMART" id="SM00827">
    <property type="entry name" value="PKS_AT"/>
    <property type="match status" value="1"/>
</dbReference>
<dbReference type="SMART" id="SM00825">
    <property type="entry name" value="PKS_KS"/>
    <property type="match status" value="1"/>
</dbReference>
<dbReference type="Pfam" id="PF02801">
    <property type="entry name" value="Ketoacyl-synt_C"/>
    <property type="match status" value="1"/>
</dbReference>
<dbReference type="InterPro" id="IPR014030">
    <property type="entry name" value="Ketoacyl_synth_N"/>
</dbReference>
<evidence type="ECO:0000313" key="3">
    <source>
        <dbReference type="EMBL" id="MCP2330358.1"/>
    </source>
</evidence>
<dbReference type="SUPFAM" id="SSF53901">
    <property type="entry name" value="Thiolase-like"/>
    <property type="match status" value="1"/>
</dbReference>
<dbReference type="InterPro" id="IPR016039">
    <property type="entry name" value="Thiolase-like"/>
</dbReference>
<comment type="caution">
    <text evidence="3">The sequence shown here is derived from an EMBL/GenBank/DDBJ whole genome shotgun (WGS) entry which is preliminary data.</text>
</comment>
<gene>
    <name evidence="3" type="ORF">G443_000628</name>
</gene>
<dbReference type="InterPro" id="IPR001227">
    <property type="entry name" value="Ac_transferase_dom_sf"/>
</dbReference>
<dbReference type="EMBL" id="AUBJ02000001">
    <property type="protein sequence ID" value="MCP2330358.1"/>
    <property type="molecule type" value="Genomic_DNA"/>
</dbReference>
<dbReference type="CDD" id="cd00833">
    <property type="entry name" value="PKS"/>
    <property type="match status" value="1"/>
</dbReference>
<feature type="compositionally biased region" description="Basic and acidic residues" evidence="1">
    <location>
        <begin position="704"/>
        <end position="720"/>
    </location>
</feature>
<accession>A0ABT1JDX9</accession>
<dbReference type="SUPFAM" id="SSF55048">
    <property type="entry name" value="Probable ACP-binding domain of malonyl-CoA ACP transacylase"/>
    <property type="match status" value="1"/>
</dbReference>
<dbReference type="Gene3D" id="3.40.366.10">
    <property type="entry name" value="Malonyl-Coenzyme A Acyl Carrier Protein, domain 2"/>
    <property type="match status" value="1"/>
</dbReference>
<organism evidence="3 4">
    <name type="scientific">Actinoalloteichus caeruleus DSM 43889</name>
    <dbReference type="NCBI Taxonomy" id="1120930"/>
    <lineage>
        <taxon>Bacteria</taxon>
        <taxon>Bacillati</taxon>
        <taxon>Actinomycetota</taxon>
        <taxon>Actinomycetes</taxon>
        <taxon>Pseudonocardiales</taxon>
        <taxon>Pseudonocardiaceae</taxon>
        <taxon>Actinoalloteichus</taxon>
        <taxon>Actinoalloteichus cyanogriseus</taxon>
    </lineage>
</organism>
<sequence length="1058" mass="112669">MTPQTNTGAADGRIAIIGLGGLFPGARNVHEYWTNIVHGVDCLTEVPETHWRIEDYYDPDPTAPDKTYARRGGFVPTIDFDPLYYGLPPTTLGVTGVLQLLSLVVARQTLADAGTASASWYDPSRTGVILGVTGSNSLTQPLSARLQTPVLKEVVRSCGLTETDAEEIAAKFTAAFAPWEENSFPGMLGNVVAGRIANRFDLGATNCTVDAACASSLAALRMAVAELASGRADLMLSGGCDAENTILMYLCFSKTPALSRRERVRPFDEEADGTLIGEGLGMLALKRLADAERDGDRIYAVLDAVGSSSDGRYTSIYAPRASGQVVALRRAYQEAGFGPEQVGLLECHGTGTVVGDLTELTALRQVFEEAGAPAGATAIGSVKSQIGHTKAAAGAASLIKVALALHQRVLPPTINVDTPRRDADLDSSPFHVNTRARPWLTTPYHPRRRAGVSAFGFGGTNFHCLLEEHRDDVDTNDPRLAAPVLHRAYQVHGWHAPTVTELLLGLDVPGAPPELTEPVPDEHPRITAVARDEAELETLRQLALSTLRRDPEVGGFELPEGIWFAARARPARRTAALFAGQGSQYVGMGRTAVLALPPLRAAFDEAERHAAGLGAAVFPPPAFDQDDEARQETALRATDRAQPAIGALSLGQYRYVRELGFRPDTALGHSFGELTALWSAGSLSDEDFLRLAVARGRAMTAAGTHRDAQEESSEERHEPAGDPGAMAAVGCGADRLTTLLAGHDDVVLCNDNAPDQVVVGGGTDSVRRFVDACRAEGVGARVLPVAAAFHTPRMRAAEPAFASAVADVDLTTPAFPVRSTTLGAEYGSDPLRDARILVDQLTGPVSFGPRVEELHEEGVRVFVEFGPGRVLSGLVRRLLTGRADVEVLTCDPGPHGDADRSLKQLVARLIVLGHPLTHPNRHAAAPPRDEEKPKMSIPMNGANHVPADRRERYRQALREGYRIPEAAARPAAPPPRGRPARLAAPTSPRPHAPGPAGASPAPRPLGGDGALTELAARHLALHDDYLTSQLRVAEQLAGLLHAHGRGETRPTCWPGSAR</sequence>
<proteinExistence type="predicted"/>
<dbReference type="SUPFAM" id="SSF52151">
    <property type="entry name" value="FabD/lysophospholipase-like"/>
    <property type="match status" value="1"/>
</dbReference>
<dbReference type="InterPro" id="IPR052568">
    <property type="entry name" value="PKS-FAS_Synthase"/>
</dbReference>
<dbReference type="InterPro" id="IPR016035">
    <property type="entry name" value="Acyl_Trfase/lysoPLipase"/>
</dbReference>
<feature type="domain" description="Ketosynthase family 3 (KS3)" evidence="2">
    <location>
        <begin position="11"/>
        <end position="468"/>
    </location>
</feature>
<dbReference type="InterPro" id="IPR020841">
    <property type="entry name" value="PKS_Beta-ketoAc_synthase_dom"/>
</dbReference>
<feature type="region of interest" description="Disordered" evidence="1">
    <location>
        <begin position="917"/>
        <end position="949"/>
    </location>
</feature>
<dbReference type="RefSeq" id="WP_253860108.1">
    <property type="nucleotide sequence ID" value="NZ_AUBJ02000001.1"/>
</dbReference>
<dbReference type="PROSITE" id="PS52004">
    <property type="entry name" value="KS3_2"/>
    <property type="match status" value="1"/>
</dbReference>
<dbReference type="InterPro" id="IPR014031">
    <property type="entry name" value="Ketoacyl_synth_C"/>
</dbReference>
<dbReference type="InterPro" id="IPR016036">
    <property type="entry name" value="Malonyl_transacylase_ACP-bd"/>
</dbReference>
<dbReference type="Pfam" id="PF00698">
    <property type="entry name" value="Acyl_transf_1"/>
    <property type="match status" value="2"/>
</dbReference>
<evidence type="ECO:0000259" key="2">
    <source>
        <dbReference type="PROSITE" id="PS52004"/>
    </source>
</evidence>
<feature type="region of interest" description="Disordered" evidence="1">
    <location>
        <begin position="701"/>
        <end position="723"/>
    </location>
</feature>
<reference evidence="3 4" key="1">
    <citation type="submission" date="2022-06" db="EMBL/GenBank/DDBJ databases">
        <title>Genomic Encyclopedia of Type Strains, Phase I: the one thousand microbial genomes (KMG-I) project.</title>
        <authorList>
            <person name="Kyrpides N."/>
        </authorList>
    </citation>
    <scope>NUCLEOTIDE SEQUENCE [LARGE SCALE GENOMIC DNA]</scope>
    <source>
        <strain evidence="3 4">DSM 43889</strain>
    </source>
</reference>
<dbReference type="PANTHER" id="PTHR43074">
    <property type="entry name" value="OMEGA-3 POLYUNSATURATED FATTY ACID SYNTHASE PFAB-RELATED"/>
    <property type="match status" value="1"/>
</dbReference>
<evidence type="ECO:0000256" key="1">
    <source>
        <dbReference type="SAM" id="MobiDB-lite"/>
    </source>
</evidence>
<protein>
    <submittedName>
        <fullName evidence="3">Polyketide-type polyunsaturated fatty acid synthase PfaA</fullName>
    </submittedName>
</protein>
<keyword evidence="4" id="KW-1185">Reference proteome</keyword>
<dbReference type="Pfam" id="PF00109">
    <property type="entry name" value="ketoacyl-synt"/>
    <property type="match status" value="1"/>
</dbReference>
<name>A0ABT1JDX9_ACTCY</name>
<feature type="region of interest" description="Disordered" evidence="1">
    <location>
        <begin position="961"/>
        <end position="1007"/>
    </location>
</feature>
<dbReference type="InterPro" id="IPR014043">
    <property type="entry name" value="Acyl_transferase_dom"/>
</dbReference>
<dbReference type="Gene3D" id="3.40.47.10">
    <property type="match status" value="1"/>
</dbReference>
<dbReference type="PANTHER" id="PTHR43074:SF1">
    <property type="entry name" value="BETA-KETOACYL SYNTHASE FAMILY PROTEIN-RELATED"/>
    <property type="match status" value="1"/>
</dbReference>